<dbReference type="SMART" id="SM00418">
    <property type="entry name" value="HTH_ARSR"/>
    <property type="match status" value="1"/>
</dbReference>
<gene>
    <name evidence="2" type="ORF">SAMN05444271_1356</name>
</gene>
<organism evidence="2 3">
    <name type="scientific">Halohasta litchfieldiae</name>
    <dbReference type="NCBI Taxonomy" id="1073996"/>
    <lineage>
        <taxon>Archaea</taxon>
        <taxon>Methanobacteriati</taxon>
        <taxon>Methanobacteriota</taxon>
        <taxon>Stenosarchaea group</taxon>
        <taxon>Halobacteria</taxon>
        <taxon>Halobacteriales</taxon>
        <taxon>Haloferacaceae</taxon>
        <taxon>Halohasta</taxon>
    </lineage>
</organism>
<dbReference type="InterPro" id="IPR011991">
    <property type="entry name" value="ArsR-like_HTH"/>
</dbReference>
<proteinExistence type="predicted"/>
<evidence type="ECO:0000313" key="2">
    <source>
        <dbReference type="EMBL" id="SEJ24566.1"/>
    </source>
</evidence>
<dbReference type="EMBL" id="FNYR01000035">
    <property type="protein sequence ID" value="SEJ24566.1"/>
    <property type="molecule type" value="Genomic_DNA"/>
</dbReference>
<accession>A0A2H4Q6Q2</accession>
<dbReference type="Gene3D" id="1.10.10.10">
    <property type="entry name" value="Winged helix-like DNA-binding domain superfamily/Winged helix DNA-binding domain"/>
    <property type="match status" value="1"/>
</dbReference>
<dbReference type="CDD" id="cd00090">
    <property type="entry name" value="HTH_ARSR"/>
    <property type="match status" value="1"/>
</dbReference>
<dbReference type="InterPro" id="IPR036390">
    <property type="entry name" value="WH_DNA-bd_sf"/>
</dbReference>
<dbReference type="KEGG" id="hae:halTADL_3350"/>
<dbReference type="Pfam" id="PF12840">
    <property type="entry name" value="HTH_20"/>
    <property type="match status" value="1"/>
</dbReference>
<dbReference type="InterPro" id="IPR036388">
    <property type="entry name" value="WH-like_DNA-bd_sf"/>
</dbReference>
<dbReference type="GO" id="GO:0003700">
    <property type="term" value="F:DNA-binding transcription factor activity"/>
    <property type="evidence" value="ECO:0007669"/>
    <property type="project" value="InterPro"/>
</dbReference>
<dbReference type="GeneID" id="35004117"/>
<dbReference type="SUPFAM" id="SSF46785">
    <property type="entry name" value="Winged helix' DNA-binding domain"/>
    <property type="match status" value="1"/>
</dbReference>
<dbReference type="STRING" id="1073996.SAMN05444271_1356"/>
<dbReference type="OrthoDB" id="35765at2157"/>
<reference evidence="2 3" key="1">
    <citation type="submission" date="2016-10" db="EMBL/GenBank/DDBJ databases">
        <authorList>
            <person name="de Groot N.N."/>
        </authorList>
    </citation>
    <scope>NUCLEOTIDE SEQUENCE [LARGE SCALE GENOMIC DNA]</scope>
    <source>
        <strain evidence="2 3">DSM 22187</strain>
    </source>
</reference>
<dbReference type="PANTHER" id="PTHR38600">
    <property type="entry name" value="TRANSCRIPTIONAL REGULATORY PROTEIN"/>
    <property type="match status" value="1"/>
</dbReference>
<name>A0A1H6X920_9EURY</name>
<accession>A0A1H6X920</accession>
<evidence type="ECO:0000259" key="1">
    <source>
        <dbReference type="SMART" id="SM00418"/>
    </source>
</evidence>
<sequence>MDGVLWYVLTGTSGGQNRLRLLRALRDRPRNANRLASDLDLDYTTVRHHLSVLAEHDLITNTGDTYGVIYQITPAVVDNWDVIERIEQEYTDTPISS</sequence>
<evidence type="ECO:0000313" key="3">
    <source>
        <dbReference type="Proteomes" id="UP000198888"/>
    </source>
</evidence>
<dbReference type="RefSeq" id="WP_089673606.1">
    <property type="nucleotide sequence ID" value="NZ_CP024845.1"/>
</dbReference>
<keyword evidence="3" id="KW-1185">Reference proteome</keyword>
<dbReference type="PANTHER" id="PTHR38600:SF1">
    <property type="entry name" value="TRANSCRIPTIONAL REGULATORY PROTEIN"/>
    <property type="match status" value="1"/>
</dbReference>
<feature type="domain" description="HTH arsR-type" evidence="1">
    <location>
        <begin position="4"/>
        <end position="91"/>
    </location>
</feature>
<dbReference type="Proteomes" id="UP000198888">
    <property type="component" value="Unassembled WGS sequence"/>
</dbReference>
<dbReference type="InterPro" id="IPR001845">
    <property type="entry name" value="HTH_ArsR_DNA-bd_dom"/>
</dbReference>
<protein>
    <submittedName>
        <fullName evidence="2">Helix-turn-helix domain-containing protein</fullName>
    </submittedName>
</protein>
<dbReference type="AlphaFoldDB" id="A0A1H6X920"/>